<accession>A0A075AX80</accession>
<evidence type="ECO:0000313" key="1">
    <source>
        <dbReference type="EMBL" id="EPZ33332.1"/>
    </source>
</evidence>
<protein>
    <submittedName>
        <fullName evidence="1">Uncharacterized protein</fullName>
    </submittedName>
</protein>
<evidence type="ECO:0000313" key="2">
    <source>
        <dbReference type="Proteomes" id="UP000030755"/>
    </source>
</evidence>
<keyword evidence="2" id="KW-1185">Reference proteome</keyword>
<gene>
    <name evidence="1" type="ORF">O9G_001744</name>
</gene>
<sequence>MSDGTTYEELGKCFGRLMGYHSGLDRIVYSDNYAPPAANTSAHVFVCYDQLVGVDKGFEAESRSIL</sequence>
<proteinExistence type="predicted"/>
<dbReference type="Proteomes" id="UP000030755">
    <property type="component" value="Unassembled WGS sequence"/>
</dbReference>
<dbReference type="EMBL" id="KE561067">
    <property type="protein sequence ID" value="EPZ33332.1"/>
    <property type="molecule type" value="Genomic_DNA"/>
</dbReference>
<reference evidence="1 2" key="1">
    <citation type="journal article" date="2013" name="Curr. Biol.">
        <title>Shared signatures of parasitism and phylogenomics unite Cryptomycota and microsporidia.</title>
        <authorList>
            <person name="James T.Y."/>
            <person name="Pelin A."/>
            <person name="Bonen L."/>
            <person name="Ahrendt S."/>
            <person name="Sain D."/>
            <person name="Corradi N."/>
            <person name="Stajich J.E."/>
        </authorList>
    </citation>
    <scope>NUCLEOTIDE SEQUENCE [LARGE SCALE GENOMIC DNA]</scope>
    <source>
        <strain evidence="1 2">CSF55</strain>
    </source>
</reference>
<dbReference type="HOGENOM" id="CLU_2832609_0_0_1"/>
<dbReference type="AlphaFoldDB" id="A0A075AX80"/>
<name>A0A075AX80_ROZAC</name>
<organism evidence="1 2">
    <name type="scientific">Rozella allomycis (strain CSF55)</name>
    <dbReference type="NCBI Taxonomy" id="988480"/>
    <lineage>
        <taxon>Eukaryota</taxon>
        <taxon>Fungi</taxon>
        <taxon>Fungi incertae sedis</taxon>
        <taxon>Cryptomycota</taxon>
        <taxon>Cryptomycota incertae sedis</taxon>
        <taxon>Rozella</taxon>
    </lineage>
</organism>